<sequence length="427" mass="44086">MSNGFGLSCPNGGKFYICQGNATEFVGCCTSDPCADGKGTCPTKDLKPATFSADSFKDIPAQQCAGGSSSGSGSALWYTCQKTSPPFLGCCTTNPCSNGSCPSNRLAPAKLSSNSTARAAFISMGGAQTTKSSTTRSATSTKATATSTSSSTSASTTPTTTSTGLPATAAPTQAGLSTGAVAGIAIGAAAIALAGAIFIFVAYKRGWFRRRSDRERDSYTTPFITGAVSPYEPHNSPALAPQRGSHAHSASASTFNLLAHPPSTPTKQQQLYPGYQAQHLPPQSPPLSSNPGSAHSSPQMRSYPGHASSTMSMMSMSNISSSTYSHQPPHHHHLQPLSELETPLMLSELPSSDNNEPHHHPPPSHHNSDTGPAPPYALRPGPAGGGGAGQAAPQRWGTNVTRNELHLWDGSRDPRGRADGNNTGGGY</sequence>
<dbReference type="InterPro" id="IPR051694">
    <property type="entry name" value="Immunoregulatory_rcpt-like"/>
</dbReference>
<name>A0AAJ0BFY3_9PEZI</name>
<feature type="region of interest" description="Disordered" evidence="5">
    <location>
        <begin position="221"/>
        <end position="251"/>
    </location>
</feature>
<dbReference type="Proteomes" id="UP001239445">
    <property type="component" value="Unassembled WGS sequence"/>
</dbReference>
<keyword evidence="8" id="KW-1185">Reference proteome</keyword>
<evidence type="ECO:0000256" key="2">
    <source>
        <dbReference type="ARBA" id="ARBA00022692"/>
    </source>
</evidence>
<dbReference type="GO" id="GO:0016020">
    <property type="term" value="C:membrane"/>
    <property type="evidence" value="ECO:0007669"/>
    <property type="project" value="UniProtKB-SubCell"/>
</dbReference>
<evidence type="ECO:0000256" key="4">
    <source>
        <dbReference type="ARBA" id="ARBA00023136"/>
    </source>
</evidence>
<evidence type="ECO:0000313" key="8">
    <source>
        <dbReference type="Proteomes" id="UP001239445"/>
    </source>
</evidence>
<gene>
    <name evidence="7" type="ORF">QBC47DRAFT_176012</name>
</gene>
<organism evidence="7 8">
    <name type="scientific">Echria macrotheca</name>
    <dbReference type="NCBI Taxonomy" id="438768"/>
    <lineage>
        <taxon>Eukaryota</taxon>
        <taxon>Fungi</taxon>
        <taxon>Dikarya</taxon>
        <taxon>Ascomycota</taxon>
        <taxon>Pezizomycotina</taxon>
        <taxon>Sordariomycetes</taxon>
        <taxon>Sordariomycetidae</taxon>
        <taxon>Sordariales</taxon>
        <taxon>Schizotheciaceae</taxon>
        <taxon>Echria</taxon>
    </lineage>
</organism>
<feature type="compositionally biased region" description="Low complexity" evidence="5">
    <location>
        <begin position="129"/>
        <end position="167"/>
    </location>
</feature>
<dbReference type="PANTHER" id="PTHR15549">
    <property type="entry name" value="PAIRED IMMUNOGLOBULIN-LIKE TYPE 2 RECEPTOR"/>
    <property type="match status" value="1"/>
</dbReference>
<dbReference type="GO" id="GO:0071944">
    <property type="term" value="C:cell periphery"/>
    <property type="evidence" value="ECO:0007669"/>
    <property type="project" value="UniProtKB-ARBA"/>
</dbReference>
<keyword evidence="3 6" id="KW-1133">Transmembrane helix</keyword>
<accession>A0AAJ0BFY3</accession>
<dbReference type="AlphaFoldDB" id="A0AAJ0BFY3"/>
<evidence type="ECO:0000313" key="7">
    <source>
        <dbReference type="EMBL" id="KAK1757180.1"/>
    </source>
</evidence>
<feature type="region of interest" description="Disordered" evidence="5">
    <location>
        <begin position="347"/>
        <end position="427"/>
    </location>
</feature>
<keyword evidence="2 6" id="KW-0812">Transmembrane</keyword>
<evidence type="ECO:0000256" key="1">
    <source>
        <dbReference type="ARBA" id="ARBA00004167"/>
    </source>
</evidence>
<dbReference type="EMBL" id="MU839831">
    <property type="protein sequence ID" value="KAK1757180.1"/>
    <property type="molecule type" value="Genomic_DNA"/>
</dbReference>
<feature type="transmembrane region" description="Helical" evidence="6">
    <location>
        <begin position="180"/>
        <end position="203"/>
    </location>
</feature>
<feature type="compositionally biased region" description="Basic and acidic residues" evidence="5">
    <location>
        <begin position="403"/>
        <end position="418"/>
    </location>
</feature>
<evidence type="ECO:0000256" key="6">
    <source>
        <dbReference type="SAM" id="Phobius"/>
    </source>
</evidence>
<keyword evidence="4 6" id="KW-0472">Membrane</keyword>
<comment type="subcellular location">
    <subcellularLocation>
        <location evidence="1">Membrane</location>
        <topology evidence="1">Single-pass membrane protein</topology>
    </subcellularLocation>
</comment>
<comment type="caution">
    <text evidence="7">The sequence shown here is derived from an EMBL/GenBank/DDBJ whole genome shotgun (WGS) entry which is preliminary data.</text>
</comment>
<evidence type="ECO:0000256" key="5">
    <source>
        <dbReference type="SAM" id="MobiDB-lite"/>
    </source>
</evidence>
<feature type="region of interest" description="Disordered" evidence="5">
    <location>
        <begin position="276"/>
        <end position="312"/>
    </location>
</feature>
<dbReference type="PANTHER" id="PTHR15549:SF26">
    <property type="entry name" value="AXIAL BUDDING PATTERN PROTEIN 2-RELATED"/>
    <property type="match status" value="1"/>
</dbReference>
<protein>
    <submittedName>
        <fullName evidence="7">Uncharacterized protein</fullName>
    </submittedName>
</protein>
<evidence type="ECO:0000256" key="3">
    <source>
        <dbReference type="ARBA" id="ARBA00022989"/>
    </source>
</evidence>
<proteinExistence type="predicted"/>
<feature type="region of interest" description="Disordered" evidence="5">
    <location>
        <begin position="127"/>
        <end position="167"/>
    </location>
</feature>
<reference evidence="7" key="1">
    <citation type="submission" date="2023-06" db="EMBL/GenBank/DDBJ databases">
        <title>Genome-scale phylogeny and comparative genomics of the fungal order Sordariales.</title>
        <authorList>
            <consortium name="Lawrence Berkeley National Laboratory"/>
            <person name="Hensen N."/>
            <person name="Bonometti L."/>
            <person name="Westerberg I."/>
            <person name="Brannstrom I.O."/>
            <person name="Guillou S."/>
            <person name="Cros-Aarteil S."/>
            <person name="Calhoun S."/>
            <person name="Haridas S."/>
            <person name="Kuo A."/>
            <person name="Mondo S."/>
            <person name="Pangilinan J."/>
            <person name="Riley R."/>
            <person name="Labutti K."/>
            <person name="Andreopoulos B."/>
            <person name="Lipzen A."/>
            <person name="Chen C."/>
            <person name="Yanf M."/>
            <person name="Daum C."/>
            <person name="Ng V."/>
            <person name="Clum A."/>
            <person name="Steindorff A."/>
            <person name="Ohm R."/>
            <person name="Martin F."/>
            <person name="Silar P."/>
            <person name="Natvig D."/>
            <person name="Lalanne C."/>
            <person name="Gautier V."/>
            <person name="Ament-Velasquez S.L."/>
            <person name="Kruys A."/>
            <person name="Hutchinson M.I."/>
            <person name="Powell A.J."/>
            <person name="Barry K."/>
            <person name="Miller A.N."/>
            <person name="Grigoriev I.V."/>
            <person name="Debuchy R."/>
            <person name="Gladieux P."/>
            <person name="Thoren M.H."/>
            <person name="Johannesson H."/>
        </authorList>
    </citation>
    <scope>NUCLEOTIDE SEQUENCE</scope>
    <source>
        <strain evidence="7">PSN4</strain>
    </source>
</reference>